<gene>
    <name evidence="1" type="ORF">METZ01_LOCUS417135</name>
</gene>
<dbReference type="Gene3D" id="2.60.120.620">
    <property type="entry name" value="q2cbj1_9rhob like domain"/>
    <property type="match status" value="1"/>
</dbReference>
<dbReference type="AlphaFoldDB" id="A0A382X232"/>
<protein>
    <recommendedName>
        <fullName evidence="2">Phytanoyl-CoA dioxygenase</fullName>
    </recommendedName>
</protein>
<evidence type="ECO:0000313" key="1">
    <source>
        <dbReference type="EMBL" id="SVD64281.1"/>
    </source>
</evidence>
<dbReference type="SUPFAM" id="SSF51197">
    <property type="entry name" value="Clavaminate synthase-like"/>
    <property type="match status" value="1"/>
</dbReference>
<dbReference type="EMBL" id="UINC01163785">
    <property type="protein sequence ID" value="SVD64281.1"/>
    <property type="molecule type" value="Genomic_DNA"/>
</dbReference>
<name>A0A382X232_9ZZZZ</name>
<accession>A0A382X232</accession>
<feature type="non-terminal residue" evidence="1">
    <location>
        <position position="75"/>
    </location>
</feature>
<reference evidence="1" key="1">
    <citation type="submission" date="2018-05" db="EMBL/GenBank/DDBJ databases">
        <authorList>
            <person name="Lanie J.A."/>
            <person name="Ng W.-L."/>
            <person name="Kazmierczak K.M."/>
            <person name="Andrzejewski T.M."/>
            <person name="Davidsen T.M."/>
            <person name="Wayne K.J."/>
            <person name="Tettelin H."/>
            <person name="Glass J.I."/>
            <person name="Rusch D."/>
            <person name="Podicherti R."/>
            <person name="Tsui H.-C.T."/>
            <person name="Winkler M.E."/>
        </authorList>
    </citation>
    <scope>NUCLEOTIDE SEQUENCE</scope>
</reference>
<evidence type="ECO:0008006" key="2">
    <source>
        <dbReference type="Google" id="ProtNLM"/>
    </source>
</evidence>
<sequence length="75" mass="8630">MPALTNEQIDHFEEYGFLKVDDVLDHETVIDPVVEEYEKVLDNLATTLYEKGSIKSKYQDLEFGDRVTNIYAESG</sequence>
<organism evidence="1">
    <name type="scientific">marine metagenome</name>
    <dbReference type="NCBI Taxonomy" id="408172"/>
    <lineage>
        <taxon>unclassified sequences</taxon>
        <taxon>metagenomes</taxon>
        <taxon>ecological metagenomes</taxon>
    </lineage>
</organism>
<proteinExistence type="predicted"/>
<feature type="non-terminal residue" evidence="1">
    <location>
        <position position="1"/>
    </location>
</feature>